<feature type="chain" id="PRO_5043431707" evidence="1">
    <location>
        <begin position="23"/>
        <end position="268"/>
    </location>
</feature>
<proteinExistence type="predicted"/>
<gene>
    <name evidence="2" type="ORF">HX099_05990</name>
</gene>
<dbReference type="InterPro" id="IPR032608">
    <property type="entry name" value="DUF4892"/>
</dbReference>
<dbReference type="EMBL" id="JACANB010000003">
    <property type="protein sequence ID" value="MDM1696211.1"/>
    <property type="molecule type" value="Genomic_DNA"/>
</dbReference>
<comment type="caution">
    <text evidence="2">The sequence shown here is derived from an EMBL/GenBank/DDBJ whole genome shotgun (WGS) entry which is preliminary data.</text>
</comment>
<dbReference type="RefSeq" id="WP_286593570.1">
    <property type="nucleotide sequence ID" value="NZ_JACANB010000003.1"/>
</dbReference>
<dbReference type="Proteomes" id="UP001173465">
    <property type="component" value="Unassembled WGS sequence"/>
</dbReference>
<name>A0AAW7DRG7_9GAMM</name>
<dbReference type="Pfam" id="PF16234">
    <property type="entry name" value="DUF4892"/>
    <property type="match status" value="1"/>
</dbReference>
<evidence type="ECO:0000313" key="3">
    <source>
        <dbReference type="Proteomes" id="UP001173465"/>
    </source>
</evidence>
<sequence>MNKYGVCTWLVAALFSSTVAQAQVEQLEAFTGATELEQAEYALAEQVYPAGSVRRISGNLRYSAELRGVGSKTTQTWQIAGLHSAERAFAEVRQYWRKQGAHTLYWCEGRECGASSLWANSVFNNAQLYGPDDNQAYALMLLPQDPDYQQVSVIAFYAIKRGNGRSYLHQEQMQLEHLPSDLLPEPATLLKQLNKEGELALTHLTQAPSPEWVQLLARSIKRNALLQVTLQGAYAADWQAALLAAGVRPQQLAVDANQPAPGLILKKR</sequence>
<evidence type="ECO:0000256" key="1">
    <source>
        <dbReference type="SAM" id="SignalP"/>
    </source>
</evidence>
<reference evidence="2" key="2">
    <citation type="journal article" date="2022" name="Sci. Total Environ.">
        <title>Prevalence, transmission, and molecular epidemiology of tet(X)-positive bacteria among humans, animals, and environmental niches in China: An epidemiological, and genomic-based study.</title>
        <authorList>
            <person name="Dong N."/>
            <person name="Zeng Y."/>
            <person name="Cai C."/>
            <person name="Sun C."/>
            <person name="Lu J."/>
            <person name="Liu C."/>
            <person name="Zhou H."/>
            <person name="Sun Q."/>
            <person name="Shu L."/>
            <person name="Wang H."/>
            <person name="Wang Y."/>
            <person name="Wang S."/>
            <person name="Wu C."/>
            <person name="Chan E.W."/>
            <person name="Chen G."/>
            <person name="Shen Z."/>
            <person name="Chen S."/>
            <person name="Zhang R."/>
        </authorList>
    </citation>
    <scope>NUCLEOTIDE SEQUENCE</scope>
    <source>
        <strain evidence="2">DF46-2-2</strain>
    </source>
</reference>
<feature type="signal peptide" evidence="1">
    <location>
        <begin position="1"/>
        <end position="22"/>
    </location>
</feature>
<protein>
    <submittedName>
        <fullName evidence="2">DUF4892 domain-containing protein</fullName>
    </submittedName>
</protein>
<reference evidence="2" key="1">
    <citation type="submission" date="2020-06" db="EMBL/GenBank/DDBJ databases">
        <authorList>
            <person name="Dong N."/>
        </authorList>
    </citation>
    <scope>NUCLEOTIDE SEQUENCE</scope>
    <source>
        <strain evidence="2">DF46-2-2</strain>
    </source>
</reference>
<keyword evidence="1" id="KW-0732">Signal</keyword>
<organism evidence="2 3">
    <name type="scientific">Thiopseudomonas alkaliphila</name>
    <dbReference type="NCBI Taxonomy" id="1697053"/>
    <lineage>
        <taxon>Bacteria</taxon>
        <taxon>Pseudomonadati</taxon>
        <taxon>Pseudomonadota</taxon>
        <taxon>Gammaproteobacteria</taxon>
        <taxon>Pseudomonadales</taxon>
        <taxon>Pseudomonadaceae</taxon>
        <taxon>Thiopseudomonas</taxon>
    </lineage>
</organism>
<dbReference type="AlphaFoldDB" id="A0AAW7DRG7"/>
<evidence type="ECO:0000313" key="2">
    <source>
        <dbReference type="EMBL" id="MDM1696211.1"/>
    </source>
</evidence>
<accession>A0AAW7DRG7</accession>